<proteinExistence type="predicted"/>
<sequence length="179" mass="19225">MGHLERPRRVVQPGGGAVAPKTTSSDALRRTDQGTAGAAGTAGPRRTVGTSGPAPAAPLRRERLAPRPQALRDAVGRLDAGLDEQTQRQLAEWIGEEYRANYGEIPLGFLARCYLGPPYVDHQLDLFQVIVRHFAPSDQVPDPFSGARMLVRSGGYAFVEVYSGGLLLPVLDDGTVVRP</sequence>
<dbReference type="EMBL" id="CP108222">
    <property type="protein sequence ID" value="WTT16861.1"/>
    <property type="molecule type" value="Genomic_DNA"/>
</dbReference>
<organism evidence="2">
    <name type="scientific">Streptomyces sp. NBC_00093</name>
    <dbReference type="NCBI Taxonomy" id="2975649"/>
    <lineage>
        <taxon>Bacteria</taxon>
        <taxon>Bacillati</taxon>
        <taxon>Actinomycetota</taxon>
        <taxon>Actinomycetes</taxon>
        <taxon>Kitasatosporales</taxon>
        <taxon>Streptomycetaceae</taxon>
        <taxon>Streptomyces</taxon>
    </lineage>
</organism>
<dbReference type="AlphaFoldDB" id="A0AAU1ZZH0"/>
<feature type="region of interest" description="Disordered" evidence="1">
    <location>
        <begin position="1"/>
        <end position="68"/>
    </location>
</feature>
<reference evidence="2" key="1">
    <citation type="submission" date="2022-10" db="EMBL/GenBank/DDBJ databases">
        <title>The complete genomes of actinobacterial strains from the NBC collection.</title>
        <authorList>
            <person name="Joergensen T.S."/>
            <person name="Alvarez Arevalo M."/>
            <person name="Sterndorff E.B."/>
            <person name="Faurdal D."/>
            <person name="Vuksanovic O."/>
            <person name="Mourched A.-S."/>
            <person name="Charusanti P."/>
            <person name="Shaw S."/>
            <person name="Blin K."/>
            <person name="Weber T."/>
        </authorList>
    </citation>
    <scope>NUCLEOTIDE SEQUENCE</scope>
    <source>
        <strain evidence="2">NBC_00093</strain>
    </source>
</reference>
<protein>
    <submittedName>
        <fullName evidence="2">Uncharacterized protein</fullName>
    </submittedName>
</protein>
<feature type="compositionally biased region" description="Low complexity" evidence="1">
    <location>
        <begin position="33"/>
        <end position="58"/>
    </location>
</feature>
<accession>A0AAU1ZZH0</accession>
<name>A0AAU1ZZH0_9ACTN</name>
<evidence type="ECO:0000313" key="2">
    <source>
        <dbReference type="EMBL" id="WTT16861.1"/>
    </source>
</evidence>
<evidence type="ECO:0000256" key="1">
    <source>
        <dbReference type="SAM" id="MobiDB-lite"/>
    </source>
</evidence>
<gene>
    <name evidence="2" type="ORF">OHA22_15675</name>
</gene>